<dbReference type="GO" id="GO:0016020">
    <property type="term" value="C:membrane"/>
    <property type="evidence" value="ECO:0007669"/>
    <property type="project" value="UniProtKB-SubCell"/>
</dbReference>
<feature type="transmembrane region" description="Helical" evidence="9">
    <location>
        <begin position="509"/>
        <end position="534"/>
    </location>
</feature>
<evidence type="ECO:0000259" key="10">
    <source>
        <dbReference type="PROSITE" id="PS50893"/>
    </source>
</evidence>
<reference evidence="12 13" key="1">
    <citation type="submission" date="2024-01" db="EMBL/GenBank/DDBJ databases">
        <title>A draft genome for a cacao thread blight-causing isolate of Paramarasmius palmivorus.</title>
        <authorList>
            <person name="Baruah I.K."/>
            <person name="Bukari Y."/>
            <person name="Amoako-Attah I."/>
            <person name="Meinhardt L.W."/>
            <person name="Bailey B.A."/>
            <person name="Cohen S.P."/>
        </authorList>
    </citation>
    <scope>NUCLEOTIDE SEQUENCE [LARGE SCALE GENOMIC DNA]</scope>
    <source>
        <strain evidence="12 13">GH-12</strain>
    </source>
</reference>
<dbReference type="FunFam" id="1.20.1560.10:FF:000013">
    <property type="entry name" value="ABC transporter C family member 2"/>
    <property type="match status" value="1"/>
</dbReference>
<evidence type="ECO:0000256" key="7">
    <source>
        <dbReference type="ARBA" id="ARBA00022989"/>
    </source>
</evidence>
<sequence>MKQELTASKVFSTDTVMDTFRQLLWEVSNAISSVVAGKVSLDRINDFLHNTELLDAYVDEHVHEESALHREEIGFQNAKFTWEVKQDTDSSERNFVLHAQDRIVFKDKAINLIIGPTGSGKTSVLMALLGEMHCLTSNTPGSWFNLPRHKGVAYAAQESWIQNDTIKANILFDSVFDEERYQKVIHQCCLEHDLSLFEASDNTEVGELGVTLSGGQKARITLARAIYSNAEILLLDDVFAALDIHTAKWIVEKCFRGDLVKGRTILLVTHNLALTAPLADYIVSVDLDGRLTGEETSGSKSAYVQEQIRKDEEHLEKLEKLESEDAPVDPTADEKTQKTGKLIMEEEKEDGRVRWSTVAMYFKSLGGKHPIIYYLSFFVPMALSNLSIGMQSWYLGYWASQYAIYPASEVNILFHVGVYLSICLSSIFWHVFCRLVTGRGSLRASRTIHSRLMEAIFGSTFRWLDVTPKSRIITRATQDMNAIDGQLFRHIFLLWNIVSYMLIRLGGVVIYSPIFILPGIFLAIVAIWLSNVYMKAQVEIKREMSKARAPVLAHYGATIAGLPSIRAYGAQGQSIRESLVRIDHYSRAARTFHCLTRWIALRMDLMSTTFVSALAIYLFYVAHQSSAATGFSLNMGSEFVLPSPEICQIKPRIAAGFSGVVLMAVQCVNTIEIQSNSLERIKQYFGIEQEPKPTKEGEPPAYWPANGTLKVEHLSARYVKDGPEVLRDVSFEVQGGERIGIVGRTGAGKSSLTLALLRGIPTSGEVYYDGLPTSSLNLNALRSKVTIIPQVPELFNGTLRQNLDPFEEYDDATLNDALRAAGLQSIQTETEENRLTLDTTVSSGGANMSVGQRQILALARAIVRGSKLLILDEATSAIDYKTDAVIQQSLRNELGKDVTLITVAHRLQTVMDSDKIMVLEDGKIVEFDTPKVLIEQKSKLRSLVEESEDKDVLLAMVK</sequence>
<evidence type="ECO:0000256" key="8">
    <source>
        <dbReference type="ARBA" id="ARBA00023136"/>
    </source>
</evidence>
<protein>
    <recommendedName>
        <fullName evidence="14">P-loop containing nucleoside triphosphate hydrolase protein</fullName>
    </recommendedName>
</protein>
<dbReference type="AlphaFoldDB" id="A0AAW0BQH7"/>
<proteinExistence type="predicted"/>
<dbReference type="PROSITE" id="PS50893">
    <property type="entry name" value="ABC_TRANSPORTER_2"/>
    <property type="match status" value="2"/>
</dbReference>
<dbReference type="PANTHER" id="PTHR24223:SF356">
    <property type="entry name" value="ATP-BINDING CASSETTE TRANSPORTER ABC4"/>
    <property type="match status" value="1"/>
</dbReference>
<dbReference type="SMART" id="SM00382">
    <property type="entry name" value="AAA"/>
    <property type="match status" value="2"/>
</dbReference>
<evidence type="ECO:0000256" key="6">
    <source>
        <dbReference type="ARBA" id="ARBA00022840"/>
    </source>
</evidence>
<dbReference type="InterPro" id="IPR017871">
    <property type="entry name" value="ABC_transporter-like_CS"/>
</dbReference>
<dbReference type="FunFam" id="3.40.50.300:FF:000838">
    <property type="entry name" value="ABC multidrug transporter (Eurofung)"/>
    <property type="match status" value="1"/>
</dbReference>
<keyword evidence="3 9" id="KW-0812">Transmembrane</keyword>
<evidence type="ECO:0000256" key="4">
    <source>
        <dbReference type="ARBA" id="ARBA00022737"/>
    </source>
</evidence>
<evidence type="ECO:0000256" key="2">
    <source>
        <dbReference type="ARBA" id="ARBA00022448"/>
    </source>
</evidence>
<dbReference type="PROSITE" id="PS00211">
    <property type="entry name" value="ABC_TRANSPORTER_1"/>
    <property type="match status" value="1"/>
</dbReference>
<evidence type="ECO:0000256" key="3">
    <source>
        <dbReference type="ARBA" id="ARBA00022692"/>
    </source>
</evidence>
<dbReference type="InterPro" id="IPR003593">
    <property type="entry name" value="AAA+_ATPase"/>
</dbReference>
<dbReference type="InterPro" id="IPR003439">
    <property type="entry name" value="ABC_transporter-like_ATP-bd"/>
</dbReference>
<dbReference type="InterPro" id="IPR011527">
    <property type="entry name" value="ABC1_TM_dom"/>
</dbReference>
<evidence type="ECO:0000313" key="12">
    <source>
        <dbReference type="EMBL" id="KAK7029005.1"/>
    </source>
</evidence>
<evidence type="ECO:0000256" key="1">
    <source>
        <dbReference type="ARBA" id="ARBA00004141"/>
    </source>
</evidence>
<dbReference type="SUPFAM" id="SSF52540">
    <property type="entry name" value="P-loop containing nucleoside triphosphate hydrolases"/>
    <property type="match status" value="2"/>
</dbReference>
<dbReference type="GO" id="GO:0016887">
    <property type="term" value="F:ATP hydrolysis activity"/>
    <property type="evidence" value="ECO:0007669"/>
    <property type="project" value="InterPro"/>
</dbReference>
<dbReference type="PROSITE" id="PS50929">
    <property type="entry name" value="ABC_TM1F"/>
    <property type="match status" value="1"/>
</dbReference>
<keyword evidence="8 9" id="KW-0472">Membrane</keyword>
<keyword evidence="5" id="KW-0547">Nucleotide-binding</keyword>
<dbReference type="Pfam" id="PF00005">
    <property type="entry name" value="ABC_tran"/>
    <property type="match status" value="2"/>
</dbReference>
<dbReference type="GO" id="GO:0140359">
    <property type="term" value="F:ABC-type transporter activity"/>
    <property type="evidence" value="ECO:0007669"/>
    <property type="project" value="InterPro"/>
</dbReference>
<comment type="caution">
    <text evidence="12">The sequence shown here is derived from an EMBL/GenBank/DDBJ whole genome shotgun (WGS) entry which is preliminary data.</text>
</comment>
<name>A0AAW0BQH7_9AGAR</name>
<evidence type="ECO:0000259" key="11">
    <source>
        <dbReference type="PROSITE" id="PS50929"/>
    </source>
</evidence>
<accession>A0AAW0BQH7</accession>
<keyword evidence="2" id="KW-0813">Transport</keyword>
<feature type="transmembrane region" description="Helical" evidence="9">
    <location>
        <begin position="487"/>
        <end position="503"/>
    </location>
</feature>
<dbReference type="EMBL" id="JAYKXP010000085">
    <property type="protein sequence ID" value="KAK7029005.1"/>
    <property type="molecule type" value="Genomic_DNA"/>
</dbReference>
<dbReference type="InterPro" id="IPR050173">
    <property type="entry name" value="ABC_transporter_C-like"/>
</dbReference>
<feature type="domain" description="ABC transmembrane type-1" evidence="11">
    <location>
        <begin position="381"/>
        <end position="635"/>
    </location>
</feature>
<dbReference type="Proteomes" id="UP001383192">
    <property type="component" value="Unassembled WGS sequence"/>
</dbReference>
<feature type="transmembrane region" description="Helical" evidence="9">
    <location>
        <begin position="371"/>
        <end position="392"/>
    </location>
</feature>
<keyword evidence="13" id="KW-1185">Reference proteome</keyword>
<dbReference type="SUPFAM" id="SSF90123">
    <property type="entry name" value="ABC transporter transmembrane region"/>
    <property type="match status" value="1"/>
</dbReference>
<dbReference type="CDD" id="cd03244">
    <property type="entry name" value="ABCC_MRP_domain2"/>
    <property type="match status" value="1"/>
</dbReference>
<keyword evidence="7 9" id="KW-1133">Transmembrane helix</keyword>
<dbReference type="GO" id="GO:0005524">
    <property type="term" value="F:ATP binding"/>
    <property type="evidence" value="ECO:0007669"/>
    <property type="project" value="UniProtKB-KW"/>
</dbReference>
<feature type="domain" description="ABC transporter" evidence="10">
    <location>
        <begin position="709"/>
        <end position="946"/>
    </location>
</feature>
<gene>
    <name evidence="12" type="ORF">VNI00_014715</name>
</gene>
<dbReference type="CDD" id="cd03250">
    <property type="entry name" value="ABCC_MRP_domain1"/>
    <property type="match status" value="1"/>
</dbReference>
<organism evidence="12 13">
    <name type="scientific">Paramarasmius palmivorus</name>
    <dbReference type="NCBI Taxonomy" id="297713"/>
    <lineage>
        <taxon>Eukaryota</taxon>
        <taxon>Fungi</taxon>
        <taxon>Dikarya</taxon>
        <taxon>Basidiomycota</taxon>
        <taxon>Agaricomycotina</taxon>
        <taxon>Agaricomycetes</taxon>
        <taxon>Agaricomycetidae</taxon>
        <taxon>Agaricales</taxon>
        <taxon>Marasmiineae</taxon>
        <taxon>Marasmiaceae</taxon>
        <taxon>Paramarasmius</taxon>
    </lineage>
</organism>
<dbReference type="Pfam" id="PF00664">
    <property type="entry name" value="ABC_membrane"/>
    <property type="match status" value="1"/>
</dbReference>
<dbReference type="Gene3D" id="1.20.1560.10">
    <property type="entry name" value="ABC transporter type 1, transmembrane domain"/>
    <property type="match status" value="1"/>
</dbReference>
<evidence type="ECO:0000256" key="5">
    <source>
        <dbReference type="ARBA" id="ARBA00022741"/>
    </source>
</evidence>
<dbReference type="InterPro" id="IPR027417">
    <property type="entry name" value="P-loop_NTPase"/>
</dbReference>
<keyword evidence="6" id="KW-0067">ATP-binding</keyword>
<dbReference type="PANTHER" id="PTHR24223">
    <property type="entry name" value="ATP-BINDING CASSETTE SUB-FAMILY C"/>
    <property type="match status" value="1"/>
</dbReference>
<feature type="domain" description="ABC transporter" evidence="10">
    <location>
        <begin position="73"/>
        <end position="312"/>
    </location>
</feature>
<dbReference type="Gene3D" id="3.40.50.300">
    <property type="entry name" value="P-loop containing nucleotide triphosphate hydrolases"/>
    <property type="match status" value="2"/>
</dbReference>
<evidence type="ECO:0000313" key="13">
    <source>
        <dbReference type="Proteomes" id="UP001383192"/>
    </source>
</evidence>
<feature type="transmembrane region" description="Helical" evidence="9">
    <location>
        <begin position="605"/>
        <end position="622"/>
    </location>
</feature>
<evidence type="ECO:0008006" key="14">
    <source>
        <dbReference type="Google" id="ProtNLM"/>
    </source>
</evidence>
<comment type="subcellular location">
    <subcellularLocation>
        <location evidence="1">Membrane</location>
        <topology evidence="1">Multi-pass membrane protein</topology>
    </subcellularLocation>
</comment>
<keyword evidence="4" id="KW-0677">Repeat</keyword>
<evidence type="ECO:0000256" key="9">
    <source>
        <dbReference type="SAM" id="Phobius"/>
    </source>
</evidence>
<dbReference type="InterPro" id="IPR036640">
    <property type="entry name" value="ABC1_TM_sf"/>
</dbReference>
<dbReference type="CDD" id="cd18604">
    <property type="entry name" value="ABC_6TM_VMR1_D2_like"/>
    <property type="match status" value="1"/>
</dbReference>
<feature type="transmembrane region" description="Helical" evidence="9">
    <location>
        <begin position="412"/>
        <end position="436"/>
    </location>
</feature>